<dbReference type="Gene3D" id="3.40.50.620">
    <property type="entry name" value="HUPs"/>
    <property type="match status" value="1"/>
</dbReference>
<dbReference type="AlphaFoldDB" id="A0A075JDE1"/>
<protein>
    <submittedName>
        <fullName evidence="8">Deoxyribodipyrimidine photolyase</fullName>
    </submittedName>
</protein>
<evidence type="ECO:0000256" key="3">
    <source>
        <dbReference type="ARBA" id="ARBA00022991"/>
    </source>
</evidence>
<dbReference type="Gene3D" id="1.25.40.80">
    <property type="match status" value="1"/>
</dbReference>
<dbReference type="OrthoDB" id="9772484at2"/>
<dbReference type="GO" id="GO:0071949">
    <property type="term" value="F:FAD binding"/>
    <property type="evidence" value="ECO:0007669"/>
    <property type="project" value="TreeGrafter"/>
</dbReference>
<feature type="site" description="Electron transfer via tryptophanyl radical" evidence="5">
    <location>
        <position position="326"/>
    </location>
</feature>
<dbReference type="GeneID" id="41842164"/>
<dbReference type="InterPro" id="IPR005101">
    <property type="entry name" value="Cryptochr/Photolyase_FAD-bd"/>
</dbReference>
<dbReference type="InterPro" id="IPR006050">
    <property type="entry name" value="DNA_photolyase_N"/>
</dbReference>
<proteinExistence type="inferred from homology"/>
<comment type="similarity">
    <text evidence="6">Belongs to the DNA photolyase family.</text>
</comment>
<evidence type="ECO:0000256" key="1">
    <source>
        <dbReference type="ARBA" id="ARBA00022630"/>
    </source>
</evidence>
<accession>A0A075JDE1</accession>
<dbReference type="Gene3D" id="1.10.579.10">
    <property type="entry name" value="DNA Cyclobutane Dipyrimidine Photolyase, subunit A, domain 3"/>
    <property type="match status" value="1"/>
</dbReference>
<reference evidence="8 10" key="1">
    <citation type="submission" date="2014-07" db="EMBL/GenBank/DDBJ databases">
        <title>Genome Sequencing of Dermacoccus nishinomiyaensis.</title>
        <authorList>
            <person name="Hong K.W."/>
            <person name="Chan K.G."/>
        </authorList>
    </citation>
    <scope>NUCLEOTIDE SEQUENCE [LARGE SCALE GENOMIC DNA]</scope>
    <source>
        <strain evidence="8 10">M25</strain>
    </source>
</reference>
<organism evidence="8 10">
    <name type="scientific">Dermacoccus nishinomiyaensis</name>
    <dbReference type="NCBI Taxonomy" id="1274"/>
    <lineage>
        <taxon>Bacteria</taxon>
        <taxon>Bacillati</taxon>
        <taxon>Actinomycetota</taxon>
        <taxon>Actinomycetes</taxon>
        <taxon>Micrococcales</taxon>
        <taxon>Dermacoccaceae</taxon>
        <taxon>Dermacoccus</taxon>
    </lineage>
</organism>
<feature type="site" description="Electron transfer via tryptophanyl radical" evidence="5">
    <location>
        <position position="380"/>
    </location>
</feature>
<dbReference type="PROSITE" id="PS51645">
    <property type="entry name" value="PHR_CRY_ALPHA_BETA"/>
    <property type="match status" value="1"/>
</dbReference>
<feature type="binding site" evidence="4">
    <location>
        <position position="292"/>
    </location>
    <ligand>
        <name>FAD</name>
        <dbReference type="ChEBI" id="CHEBI:57692"/>
    </ligand>
</feature>
<dbReference type="Proteomes" id="UP000027986">
    <property type="component" value="Chromosome"/>
</dbReference>
<dbReference type="PANTHER" id="PTHR11455:SF9">
    <property type="entry name" value="CRYPTOCHROME CIRCADIAN CLOCK 5 ISOFORM X1"/>
    <property type="match status" value="1"/>
</dbReference>
<dbReference type="PROSITE" id="PS00394">
    <property type="entry name" value="DNA_PHOTOLYASES_1_1"/>
    <property type="match status" value="1"/>
</dbReference>
<dbReference type="eggNOG" id="COG0415">
    <property type="taxonomic scope" value="Bacteria"/>
</dbReference>
<dbReference type="EMBL" id="CP008889">
    <property type="protein sequence ID" value="AIF39655.1"/>
    <property type="molecule type" value="Genomic_DNA"/>
</dbReference>
<gene>
    <name evidence="8" type="ORF">HX89_00040</name>
    <name evidence="9" type="ORF">HX89_14180</name>
</gene>
<feature type="binding site" evidence="4">
    <location>
        <begin position="393"/>
        <end position="395"/>
    </location>
    <ligand>
        <name>FAD</name>
        <dbReference type="ChEBI" id="CHEBI:57692"/>
    </ligand>
</feature>
<dbReference type="GO" id="GO:0003677">
    <property type="term" value="F:DNA binding"/>
    <property type="evidence" value="ECO:0007669"/>
    <property type="project" value="TreeGrafter"/>
</dbReference>
<keyword evidence="10" id="KW-1185">Reference proteome</keyword>
<keyword evidence="2 4" id="KW-0274">FAD</keyword>
<dbReference type="InterPro" id="IPR018394">
    <property type="entry name" value="DNA_photolyase_1_CS_C"/>
</dbReference>
<dbReference type="GO" id="GO:0009416">
    <property type="term" value="P:response to light stimulus"/>
    <property type="evidence" value="ECO:0007669"/>
    <property type="project" value="TreeGrafter"/>
</dbReference>
<evidence type="ECO:0000313" key="8">
    <source>
        <dbReference type="EMBL" id="AIF39655.1"/>
    </source>
</evidence>
<evidence type="ECO:0000313" key="10">
    <source>
        <dbReference type="Proteomes" id="UP000027986"/>
    </source>
</evidence>
<dbReference type="KEGG" id="dni:HX89_14180"/>
<dbReference type="InterPro" id="IPR036155">
    <property type="entry name" value="Crypto/Photolyase_N_sf"/>
</dbReference>
<dbReference type="HOGENOM" id="CLU_010348_2_2_11"/>
<dbReference type="EMBL" id="CP008889">
    <property type="protein sequence ID" value="AIF41860.1"/>
    <property type="molecule type" value="Genomic_DNA"/>
</dbReference>
<sequence>MTSLVWFRDDLRTFDHPALRAAVDHAVTSQGSQGSQESDDGASSEPAGVVALFVLDEESDGLRPLGGAVKWWLHHSLVALREKLEALGIPLVLRRDAAHDVVLDVVETFDVDFVGWNRRYGGPERAVDAGIKEALAERDVEVHSYAANLLFEPWTISTGGGTPYRVFTPFWKACLSESEPREPLGAPSALTPPSALVEQAGQASDDLDTWALLPTKPDWSTGIARAWTPGEDAAHELLADFLDDAVVHYATQRDEPSKPATSRLSPHLRFGEISPQAIWHAARRSGKDVETFLSEVGWREFAWHTLYENPDLHEVNLNRKFDAFPWPPLDEDALLAWEKGETGVPLVDAGMRELWETGTMHNRVRMVVASFLTKNLLIDWRIGEEWFWDTLVDADAASNPFNWQWVAGCGADAAPYFRVFNPETQRKKFDPDERYVRRWGADDGREPIVDLAQTRKAALAAYEQTK</sequence>
<dbReference type="InterPro" id="IPR014729">
    <property type="entry name" value="Rossmann-like_a/b/a_fold"/>
</dbReference>
<keyword evidence="1 4" id="KW-0285">Flavoprotein</keyword>
<comment type="cofactor">
    <cofactor evidence="4">
        <name>FAD</name>
        <dbReference type="ChEBI" id="CHEBI:57692"/>
    </cofactor>
    <text evidence="4">Binds 1 FAD per subunit.</text>
</comment>
<evidence type="ECO:0000256" key="4">
    <source>
        <dbReference type="PIRSR" id="PIRSR602081-1"/>
    </source>
</evidence>
<feature type="site" description="Electron transfer via tryptophanyl radical" evidence="5">
    <location>
        <position position="403"/>
    </location>
</feature>
<dbReference type="GO" id="GO:0006139">
    <property type="term" value="P:nucleobase-containing compound metabolic process"/>
    <property type="evidence" value="ECO:0007669"/>
    <property type="project" value="UniProtKB-ARBA"/>
</dbReference>
<dbReference type="SUPFAM" id="SSF52425">
    <property type="entry name" value="Cryptochrome/photolyase, N-terminal domain"/>
    <property type="match status" value="1"/>
</dbReference>
<feature type="binding site" evidence="4">
    <location>
        <begin position="261"/>
        <end position="265"/>
    </location>
    <ligand>
        <name>FAD</name>
        <dbReference type="ChEBI" id="CHEBI:57692"/>
    </ligand>
</feature>
<dbReference type="SUPFAM" id="SSF48173">
    <property type="entry name" value="Cryptochrome/photolyase FAD-binding domain"/>
    <property type="match status" value="1"/>
</dbReference>
<dbReference type="Pfam" id="PF00875">
    <property type="entry name" value="DNA_photolyase"/>
    <property type="match status" value="1"/>
</dbReference>
<dbReference type="RefSeq" id="WP_038566022.1">
    <property type="nucleotide sequence ID" value="NZ_CP008889.1"/>
</dbReference>
<keyword evidence="3 6" id="KW-0157">Chromophore</keyword>
<evidence type="ECO:0000313" key="9">
    <source>
        <dbReference type="EMBL" id="AIF41860.1"/>
    </source>
</evidence>
<dbReference type="KEGG" id="dni:HX89_00040"/>
<evidence type="ECO:0000256" key="6">
    <source>
        <dbReference type="RuleBase" id="RU004182"/>
    </source>
</evidence>
<dbReference type="PRINTS" id="PR00147">
    <property type="entry name" value="DNAPHOTLYASE"/>
</dbReference>
<evidence type="ECO:0000256" key="5">
    <source>
        <dbReference type="PIRSR" id="PIRSR602081-2"/>
    </source>
</evidence>
<evidence type="ECO:0000259" key="7">
    <source>
        <dbReference type="PROSITE" id="PS51645"/>
    </source>
</evidence>
<dbReference type="PROSITE" id="PS00691">
    <property type="entry name" value="DNA_PHOTOLYASES_1_2"/>
    <property type="match status" value="1"/>
</dbReference>
<dbReference type="InterPro" id="IPR002081">
    <property type="entry name" value="Cryptochrome/DNA_photolyase_1"/>
</dbReference>
<dbReference type="Pfam" id="PF03441">
    <property type="entry name" value="FAD_binding_7"/>
    <property type="match status" value="1"/>
</dbReference>
<feature type="binding site" evidence="4">
    <location>
        <position position="249"/>
    </location>
    <ligand>
        <name>FAD</name>
        <dbReference type="ChEBI" id="CHEBI:57692"/>
    </ligand>
</feature>
<feature type="domain" description="Photolyase/cryptochrome alpha/beta" evidence="7">
    <location>
        <begin position="1"/>
        <end position="150"/>
    </location>
</feature>
<dbReference type="GO" id="GO:0003904">
    <property type="term" value="F:deoxyribodipyrimidine photo-lyase activity"/>
    <property type="evidence" value="ECO:0007669"/>
    <property type="project" value="TreeGrafter"/>
</dbReference>
<dbReference type="PANTHER" id="PTHR11455">
    <property type="entry name" value="CRYPTOCHROME"/>
    <property type="match status" value="1"/>
</dbReference>
<dbReference type="InterPro" id="IPR036134">
    <property type="entry name" value="Crypto/Photolyase_FAD-like_sf"/>
</dbReference>
<dbReference type="GO" id="GO:0006950">
    <property type="term" value="P:response to stress"/>
    <property type="evidence" value="ECO:0007669"/>
    <property type="project" value="UniProtKB-ARBA"/>
</dbReference>
<name>A0A075JDE1_9MICO</name>
<evidence type="ECO:0000256" key="2">
    <source>
        <dbReference type="ARBA" id="ARBA00022827"/>
    </source>
</evidence>
<keyword evidence="8" id="KW-0456">Lyase</keyword>